<dbReference type="PIRSF" id="PIRSF000337">
    <property type="entry name" value="NTA_MOA"/>
    <property type="match status" value="1"/>
</dbReference>
<keyword evidence="2 6" id="KW-0288">FMN</keyword>
<dbReference type="CDD" id="cd01095">
    <property type="entry name" value="Nitrilotriacetate_monoxgenase"/>
    <property type="match status" value="1"/>
</dbReference>
<keyword evidence="1 6" id="KW-0285">Flavoprotein</keyword>
<dbReference type="GO" id="GO:0016705">
    <property type="term" value="F:oxidoreductase activity, acting on paired donors, with incorporation or reduction of molecular oxygen"/>
    <property type="evidence" value="ECO:0007669"/>
    <property type="project" value="InterPro"/>
</dbReference>
<accession>A0A1L7AC49</accession>
<sequence>MTARPFHLGWFLQGSSIQAWGEPWTGNPADGWMMPEFFLEMTRNLERACFDYVLLEDSSYIGESYGGNRDVYLKYGIAVPRQDPSVVAALMARETSRIGIVTTLATFAYPPYLLARLVATLDQVSAGRIGWNAVTGSSDFAAQNFGLDRLPEHDNRYDMADEYMQVVRGLWGSWEPGAIMANRESGQLIDPTKVHAIHHEGKYFRSRGPLNSGPCPQGQPVIAQAGGSPRGRQFAAEHADTIVASIKGTAGMKAYRDDIRRRMEAAGRDPDSCKVLFLISPILGETEAEAKAREARRAEYYAENPQIRLAHLSKITNIDFAQFDLDKPLPSLTTNGHQQSLEQFQRKAGGRTLRELLVDYNRNGSVELVGTPDQIAERMGEAMEEVGGDGFLFSLPDVSRRCVAEITDGLVPALQKRGLMRTEYTHAQFRENLLAF</sequence>
<feature type="binding site" evidence="6">
    <location>
        <position position="103"/>
    </location>
    <ligand>
        <name>FMN</name>
        <dbReference type="ChEBI" id="CHEBI:58210"/>
    </ligand>
</feature>
<dbReference type="EMBL" id="CP015583">
    <property type="protein sequence ID" value="APT56352.1"/>
    <property type="molecule type" value="Genomic_DNA"/>
</dbReference>
<dbReference type="InterPro" id="IPR036661">
    <property type="entry name" value="Luciferase-like_sf"/>
</dbReference>
<proteinExistence type="inferred from homology"/>
<dbReference type="AlphaFoldDB" id="A0A1L7AC49"/>
<dbReference type="PANTHER" id="PTHR30011:SF16">
    <property type="entry name" value="C2H2 FINGER DOMAIN TRANSCRIPTION FACTOR (EUROFUNG)-RELATED"/>
    <property type="match status" value="1"/>
</dbReference>
<evidence type="ECO:0000313" key="9">
    <source>
        <dbReference type="Proteomes" id="UP000185494"/>
    </source>
</evidence>
<evidence type="ECO:0000256" key="2">
    <source>
        <dbReference type="ARBA" id="ARBA00022643"/>
    </source>
</evidence>
<dbReference type="GO" id="GO:0004497">
    <property type="term" value="F:monooxygenase activity"/>
    <property type="evidence" value="ECO:0007669"/>
    <property type="project" value="UniProtKB-KW"/>
</dbReference>
<feature type="binding site" evidence="6">
    <location>
        <position position="228"/>
    </location>
    <ligand>
        <name>FMN</name>
        <dbReference type="ChEBI" id="CHEBI:58210"/>
    </ligand>
</feature>
<dbReference type="Gene3D" id="3.20.20.30">
    <property type="entry name" value="Luciferase-like domain"/>
    <property type="match status" value="1"/>
</dbReference>
<dbReference type="Proteomes" id="UP000185494">
    <property type="component" value="Chromosome 1"/>
</dbReference>
<comment type="similarity">
    <text evidence="5">Belongs to the NtaA/SnaA/DszA monooxygenase family.</text>
</comment>
<keyword evidence="3" id="KW-0560">Oxidoreductase</keyword>
<evidence type="ECO:0000259" key="7">
    <source>
        <dbReference type="Pfam" id="PF00296"/>
    </source>
</evidence>
<organism evidence="8 9">
    <name type="scientific">Roseomonas gilardii</name>
    <dbReference type="NCBI Taxonomy" id="257708"/>
    <lineage>
        <taxon>Bacteria</taxon>
        <taxon>Pseudomonadati</taxon>
        <taxon>Pseudomonadota</taxon>
        <taxon>Alphaproteobacteria</taxon>
        <taxon>Acetobacterales</taxon>
        <taxon>Roseomonadaceae</taxon>
        <taxon>Roseomonas</taxon>
    </lineage>
</organism>
<feature type="binding site" evidence="6">
    <location>
        <position position="157"/>
    </location>
    <ligand>
        <name>FMN</name>
        <dbReference type="ChEBI" id="CHEBI:58210"/>
    </ligand>
</feature>
<gene>
    <name evidence="8" type="ORF">RGI145_03760</name>
</gene>
<evidence type="ECO:0000256" key="1">
    <source>
        <dbReference type="ARBA" id="ARBA00022630"/>
    </source>
</evidence>
<evidence type="ECO:0000256" key="5">
    <source>
        <dbReference type="ARBA" id="ARBA00033748"/>
    </source>
</evidence>
<feature type="domain" description="Luciferase-like" evidence="7">
    <location>
        <begin position="34"/>
        <end position="389"/>
    </location>
</feature>
<dbReference type="InterPro" id="IPR011251">
    <property type="entry name" value="Luciferase-like_dom"/>
</dbReference>
<evidence type="ECO:0000256" key="6">
    <source>
        <dbReference type="PIRSR" id="PIRSR000337-1"/>
    </source>
</evidence>
<protein>
    <submittedName>
        <fullName evidence="8">FMNH2-dependent monooxygenase</fullName>
    </submittedName>
</protein>
<dbReference type="KEGG" id="rgi:RGI145_03760"/>
<dbReference type="RefSeq" id="WP_075797295.1">
    <property type="nucleotide sequence ID" value="NZ_CP015583.1"/>
</dbReference>
<dbReference type="Pfam" id="PF00296">
    <property type="entry name" value="Bac_luciferase"/>
    <property type="match status" value="1"/>
</dbReference>
<dbReference type="NCBIfam" id="TIGR03860">
    <property type="entry name" value="FMN_nitrolo"/>
    <property type="match status" value="1"/>
</dbReference>
<feature type="binding site" evidence="6">
    <location>
        <position position="57"/>
    </location>
    <ligand>
        <name>FMN</name>
        <dbReference type="ChEBI" id="CHEBI:58210"/>
    </ligand>
</feature>
<dbReference type="PANTHER" id="PTHR30011">
    <property type="entry name" value="ALKANESULFONATE MONOOXYGENASE-RELATED"/>
    <property type="match status" value="1"/>
</dbReference>
<evidence type="ECO:0000256" key="3">
    <source>
        <dbReference type="ARBA" id="ARBA00023002"/>
    </source>
</evidence>
<dbReference type="SUPFAM" id="SSF51679">
    <property type="entry name" value="Bacterial luciferase-like"/>
    <property type="match status" value="1"/>
</dbReference>
<evidence type="ECO:0000313" key="8">
    <source>
        <dbReference type="EMBL" id="APT56352.1"/>
    </source>
</evidence>
<keyword evidence="4 8" id="KW-0503">Monooxygenase</keyword>
<dbReference type="InterPro" id="IPR051260">
    <property type="entry name" value="Diverse_substr_monoxygenases"/>
</dbReference>
<feature type="binding site" evidence="6">
    <location>
        <position position="153"/>
    </location>
    <ligand>
        <name>FMN</name>
        <dbReference type="ChEBI" id="CHEBI:58210"/>
    </ligand>
</feature>
<dbReference type="InterPro" id="IPR016215">
    <property type="entry name" value="NTA_MOA"/>
</dbReference>
<name>A0A1L7AC49_9PROT</name>
<evidence type="ECO:0000256" key="4">
    <source>
        <dbReference type="ARBA" id="ARBA00023033"/>
    </source>
</evidence>
<reference evidence="8 9" key="1">
    <citation type="submission" date="2016-05" db="EMBL/GenBank/DDBJ databases">
        <title>Complete Genome and Methylome Analysis of Psychrotrophic Bacterial Isolates from Antarctic Lake Untersee.</title>
        <authorList>
            <person name="Fomenkov A."/>
            <person name="Akimov V.N."/>
            <person name="Vasilyeva L.V."/>
            <person name="Andersen D."/>
            <person name="Vincze T."/>
            <person name="Roberts R.J."/>
        </authorList>
    </citation>
    <scope>NUCLEOTIDE SEQUENCE [LARGE SCALE GENOMIC DNA]</scope>
    <source>
        <strain evidence="8 9">U14-5</strain>
    </source>
</reference>